<organism evidence="1 2">
    <name type="scientific">Paenibacillus endophyticus</name>
    <dbReference type="NCBI Taxonomy" id="1294268"/>
    <lineage>
        <taxon>Bacteria</taxon>
        <taxon>Bacillati</taxon>
        <taxon>Bacillota</taxon>
        <taxon>Bacilli</taxon>
        <taxon>Bacillales</taxon>
        <taxon>Paenibacillaceae</taxon>
        <taxon>Paenibacillus</taxon>
    </lineage>
</organism>
<dbReference type="EMBL" id="JACHXW010000001">
    <property type="protein sequence ID" value="MBB3150288.1"/>
    <property type="molecule type" value="Genomic_DNA"/>
</dbReference>
<proteinExistence type="predicted"/>
<keyword evidence="2" id="KW-1185">Reference proteome</keyword>
<gene>
    <name evidence="1" type="ORF">FHS16_000320</name>
</gene>
<comment type="caution">
    <text evidence="1">The sequence shown here is derived from an EMBL/GenBank/DDBJ whole genome shotgun (WGS) entry which is preliminary data.</text>
</comment>
<evidence type="ECO:0000313" key="1">
    <source>
        <dbReference type="EMBL" id="MBB3150288.1"/>
    </source>
</evidence>
<sequence>MKKYEAPKVLAQHTVEFGTARPSDKVGGYEWCQKRNFKPMFCRHYIGG</sequence>
<dbReference type="AlphaFoldDB" id="A0A7W5C318"/>
<dbReference type="RefSeq" id="WP_183558568.1">
    <property type="nucleotide sequence ID" value="NZ_CBCSLB010000001.1"/>
</dbReference>
<reference evidence="1 2" key="1">
    <citation type="submission" date="2020-08" db="EMBL/GenBank/DDBJ databases">
        <title>Genomic Encyclopedia of Type Strains, Phase III (KMG-III): the genomes of soil and plant-associated and newly described type strains.</title>
        <authorList>
            <person name="Whitman W."/>
        </authorList>
    </citation>
    <scope>NUCLEOTIDE SEQUENCE [LARGE SCALE GENOMIC DNA]</scope>
    <source>
        <strain evidence="1 2">CECT 8234</strain>
    </source>
</reference>
<evidence type="ECO:0000313" key="2">
    <source>
        <dbReference type="Proteomes" id="UP000518605"/>
    </source>
</evidence>
<dbReference type="Proteomes" id="UP000518605">
    <property type="component" value="Unassembled WGS sequence"/>
</dbReference>
<name>A0A7W5C318_9BACL</name>
<protein>
    <submittedName>
        <fullName evidence="1">Uncharacterized protein</fullName>
    </submittedName>
</protein>
<accession>A0A7W5C318</accession>